<gene>
    <name evidence="9" type="ORF">DXB80_00435</name>
</gene>
<feature type="domain" description="Polysaccharide chain length determinant N-terminal" evidence="8">
    <location>
        <begin position="3"/>
        <end position="98"/>
    </location>
</feature>
<dbReference type="InterPro" id="IPR003856">
    <property type="entry name" value="LPS_length_determ_N"/>
</dbReference>
<evidence type="ECO:0000256" key="6">
    <source>
        <dbReference type="SAM" id="MobiDB-lite"/>
    </source>
</evidence>
<keyword evidence="5 7" id="KW-0472">Membrane</keyword>
<dbReference type="InterPro" id="IPR050445">
    <property type="entry name" value="Bact_polysacc_biosynth/exp"/>
</dbReference>
<dbReference type="SUPFAM" id="SSF100934">
    <property type="entry name" value="Heat shock protein 70kD (HSP70), C-terminal subdomain"/>
    <property type="match status" value="1"/>
</dbReference>
<organism evidence="9 10">
    <name type="scientific">Segatella copri</name>
    <dbReference type="NCBI Taxonomy" id="165179"/>
    <lineage>
        <taxon>Bacteria</taxon>
        <taxon>Pseudomonadati</taxon>
        <taxon>Bacteroidota</taxon>
        <taxon>Bacteroidia</taxon>
        <taxon>Bacteroidales</taxon>
        <taxon>Prevotellaceae</taxon>
        <taxon>Segatella</taxon>
    </lineage>
</organism>
<keyword evidence="2" id="KW-1003">Cell membrane</keyword>
<dbReference type="AlphaFoldDB" id="A0AA92T564"/>
<dbReference type="PANTHER" id="PTHR32309:SF13">
    <property type="entry name" value="FERRIC ENTEROBACTIN TRANSPORT PROTEIN FEPE"/>
    <property type="match status" value="1"/>
</dbReference>
<dbReference type="GO" id="GO:0005886">
    <property type="term" value="C:plasma membrane"/>
    <property type="evidence" value="ECO:0007669"/>
    <property type="project" value="UniProtKB-SubCell"/>
</dbReference>
<evidence type="ECO:0000256" key="3">
    <source>
        <dbReference type="ARBA" id="ARBA00022692"/>
    </source>
</evidence>
<name>A0AA92T564_9BACT</name>
<evidence type="ECO:0000313" key="10">
    <source>
        <dbReference type="Proteomes" id="UP000261245"/>
    </source>
</evidence>
<dbReference type="Proteomes" id="UP000261245">
    <property type="component" value="Unassembled WGS sequence"/>
</dbReference>
<sequence>MKEVDILSVVGRVFSNKKSLIVSVVVGAIAGVVIALSVPKQFTSSVVLAPEMSSGGLGLSDNLADMASSFGIDLSSTGKNMDALYPEIYPEILSSYDFISTLFGVNVRLKEDPTLRTYHKHILMDTKFPFWEYPKIWITNKMMSQTEKKDLKGTGVADPFRASKIDIDVSKMIAENISCLVDKKTSVILISVTDQDPMVAAIIADTIQSRLQYYITDYRTKKARNDMKYYTKLYNEARSAYLKAQKKYASFCDSNQDVVLESFQAKRDELENDMQSAFTLMSQMSTQVQAAKAKVQERTPAYTMIQSPKMSYKASSMSRAAIVLITVFVAIMINAFWVLFLRDIVCKKKAGAKSERGGDTSVSSDEDTDKQ</sequence>
<evidence type="ECO:0000256" key="5">
    <source>
        <dbReference type="ARBA" id="ARBA00023136"/>
    </source>
</evidence>
<keyword evidence="4 7" id="KW-1133">Transmembrane helix</keyword>
<dbReference type="Pfam" id="PF02706">
    <property type="entry name" value="Wzz"/>
    <property type="match status" value="1"/>
</dbReference>
<evidence type="ECO:0000256" key="1">
    <source>
        <dbReference type="ARBA" id="ARBA00004651"/>
    </source>
</evidence>
<feature type="transmembrane region" description="Helical" evidence="7">
    <location>
        <begin position="20"/>
        <end position="38"/>
    </location>
</feature>
<comment type="subcellular location">
    <subcellularLocation>
        <location evidence="1">Cell membrane</location>
        <topology evidence="1">Multi-pass membrane protein</topology>
    </subcellularLocation>
</comment>
<evidence type="ECO:0000256" key="7">
    <source>
        <dbReference type="SAM" id="Phobius"/>
    </source>
</evidence>
<dbReference type="RefSeq" id="WP_117726928.1">
    <property type="nucleotide sequence ID" value="NZ_DAWEAY010000009.1"/>
</dbReference>
<feature type="transmembrane region" description="Helical" evidence="7">
    <location>
        <begin position="320"/>
        <end position="340"/>
    </location>
</feature>
<comment type="caution">
    <text evidence="9">The sequence shown here is derived from an EMBL/GenBank/DDBJ whole genome shotgun (WGS) entry which is preliminary data.</text>
</comment>
<protein>
    <submittedName>
        <fullName evidence="9">Chain-length determining protein</fullName>
    </submittedName>
</protein>
<keyword evidence="3 7" id="KW-0812">Transmembrane</keyword>
<reference evidence="9 10" key="1">
    <citation type="submission" date="2018-08" db="EMBL/GenBank/DDBJ databases">
        <title>A genome reference for cultivated species of the human gut microbiota.</title>
        <authorList>
            <person name="Zou Y."/>
            <person name="Xue W."/>
            <person name="Luo G."/>
        </authorList>
    </citation>
    <scope>NUCLEOTIDE SEQUENCE [LARGE SCALE GENOMIC DNA]</scope>
    <source>
        <strain evidence="9 10">OM06-11</strain>
    </source>
</reference>
<evidence type="ECO:0000313" key="9">
    <source>
        <dbReference type="EMBL" id="RGN13145.1"/>
    </source>
</evidence>
<proteinExistence type="predicted"/>
<dbReference type="PANTHER" id="PTHR32309">
    <property type="entry name" value="TYROSINE-PROTEIN KINASE"/>
    <property type="match status" value="1"/>
</dbReference>
<accession>A0AA92T564</accession>
<dbReference type="EMBL" id="QSUC01000001">
    <property type="protein sequence ID" value="RGN13145.1"/>
    <property type="molecule type" value="Genomic_DNA"/>
</dbReference>
<evidence type="ECO:0000259" key="8">
    <source>
        <dbReference type="Pfam" id="PF02706"/>
    </source>
</evidence>
<evidence type="ECO:0000256" key="4">
    <source>
        <dbReference type="ARBA" id="ARBA00022989"/>
    </source>
</evidence>
<dbReference type="InterPro" id="IPR029048">
    <property type="entry name" value="HSP70_C_sf"/>
</dbReference>
<dbReference type="GO" id="GO:0004713">
    <property type="term" value="F:protein tyrosine kinase activity"/>
    <property type="evidence" value="ECO:0007669"/>
    <property type="project" value="TreeGrafter"/>
</dbReference>
<feature type="region of interest" description="Disordered" evidence="6">
    <location>
        <begin position="349"/>
        <end position="371"/>
    </location>
</feature>
<evidence type="ECO:0000256" key="2">
    <source>
        <dbReference type="ARBA" id="ARBA00022475"/>
    </source>
</evidence>